<proteinExistence type="predicted"/>
<dbReference type="HOGENOM" id="CLU_2729328_0_0_1"/>
<sequence length="72" mass="8214">MFVVESSILPDPSTNDNYAIRLASRNGHVKISKYLLNHQRVDPSAYFNYAVRHASRRGQIEVVKLLLADCRV</sequence>
<dbReference type="SUPFAM" id="SSF140860">
    <property type="entry name" value="Pseudo ankyrin repeat-like"/>
    <property type="match status" value="1"/>
</dbReference>
<name>A0A075B3R8_ROZAC</name>
<dbReference type="InterPro" id="IPR036770">
    <property type="entry name" value="Ankyrin_rpt-contain_sf"/>
</dbReference>
<protein>
    <submittedName>
        <fullName evidence="1">Uncharacterized protein</fullName>
    </submittedName>
</protein>
<accession>A0A075B3R8</accession>
<gene>
    <name evidence="1" type="ORF">O9G_006415</name>
</gene>
<dbReference type="Proteomes" id="UP000030755">
    <property type="component" value="Unassembled WGS sequence"/>
</dbReference>
<feature type="non-terminal residue" evidence="1">
    <location>
        <position position="72"/>
    </location>
</feature>
<dbReference type="Pfam" id="PF12796">
    <property type="entry name" value="Ank_2"/>
    <property type="match status" value="1"/>
</dbReference>
<evidence type="ECO:0000313" key="1">
    <source>
        <dbReference type="EMBL" id="EPZ35696.1"/>
    </source>
</evidence>
<dbReference type="OrthoDB" id="2163089at2759"/>
<keyword evidence="2" id="KW-1185">Reference proteome</keyword>
<dbReference type="EMBL" id="KE560775">
    <property type="protein sequence ID" value="EPZ35696.1"/>
    <property type="molecule type" value="Genomic_DNA"/>
</dbReference>
<organism evidence="1 2">
    <name type="scientific">Rozella allomycis (strain CSF55)</name>
    <dbReference type="NCBI Taxonomy" id="988480"/>
    <lineage>
        <taxon>Eukaryota</taxon>
        <taxon>Fungi</taxon>
        <taxon>Fungi incertae sedis</taxon>
        <taxon>Cryptomycota</taxon>
        <taxon>Cryptomycota incertae sedis</taxon>
        <taxon>Rozella</taxon>
    </lineage>
</organism>
<dbReference type="Gene3D" id="1.25.40.20">
    <property type="entry name" value="Ankyrin repeat-containing domain"/>
    <property type="match status" value="1"/>
</dbReference>
<dbReference type="AlphaFoldDB" id="A0A075B3R8"/>
<evidence type="ECO:0000313" key="2">
    <source>
        <dbReference type="Proteomes" id="UP000030755"/>
    </source>
</evidence>
<reference evidence="1 2" key="1">
    <citation type="journal article" date="2013" name="Curr. Biol.">
        <title>Shared signatures of parasitism and phylogenomics unite Cryptomycota and microsporidia.</title>
        <authorList>
            <person name="James T.Y."/>
            <person name="Pelin A."/>
            <person name="Bonen L."/>
            <person name="Ahrendt S."/>
            <person name="Sain D."/>
            <person name="Corradi N."/>
            <person name="Stajich J.E."/>
        </authorList>
    </citation>
    <scope>NUCLEOTIDE SEQUENCE [LARGE SCALE GENOMIC DNA]</scope>
    <source>
        <strain evidence="1 2">CSF55</strain>
    </source>
</reference>
<dbReference type="InterPro" id="IPR002110">
    <property type="entry name" value="Ankyrin_rpt"/>
</dbReference>